<dbReference type="AlphaFoldDB" id="A0A0F9FWF3"/>
<sequence length="85" mass="9292">MDHLATDATDDLNQELEGRAIFSAALPSRPAVKEGGGISRVGGLNAEAMRQELKSRDMMEGAIKGMTKGNVMRAIQELKSRNWMM</sequence>
<name>A0A0F9FWF3_9ZZZZ</name>
<dbReference type="EMBL" id="LAZR01019954">
    <property type="protein sequence ID" value="KKL90653.1"/>
    <property type="molecule type" value="Genomic_DNA"/>
</dbReference>
<evidence type="ECO:0000313" key="1">
    <source>
        <dbReference type="EMBL" id="KKL90653.1"/>
    </source>
</evidence>
<gene>
    <name evidence="1" type="ORF">LCGC14_1902550</name>
</gene>
<proteinExistence type="predicted"/>
<reference evidence="1" key="1">
    <citation type="journal article" date="2015" name="Nature">
        <title>Complex archaea that bridge the gap between prokaryotes and eukaryotes.</title>
        <authorList>
            <person name="Spang A."/>
            <person name="Saw J.H."/>
            <person name="Jorgensen S.L."/>
            <person name="Zaremba-Niedzwiedzka K."/>
            <person name="Martijn J."/>
            <person name="Lind A.E."/>
            <person name="van Eijk R."/>
            <person name="Schleper C."/>
            <person name="Guy L."/>
            <person name="Ettema T.J."/>
        </authorList>
    </citation>
    <scope>NUCLEOTIDE SEQUENCE</scope>
</reference>
<accession>A0A0F9FWF3</accession>
<comment type="caution">
    <text evidence="1">The sequence shown here is derived from an EMBL/GenBank/DDBJ whole genome shotgun (WGS) entry which is preliminary data.</text>
</comment>
<organism evidence="1">
    <name type="scientific">marine sediment metagenome</name>
    <dbReference type="NCBI Taxonomy" id="412755"/>
    <lineage>
        <taxon>unclassified sequences</taxon>
        <taxon>metagenomes</taxon>
        <taxon>ecological metagenomes</taxon>
    </lineage>
</organism>
<protein>
    <submittedName>
        <fullName evidence="1">Uncharacterized protein</fullName>
    </submittedName>
</protein>